<organism evidence="3 4">
    <name type="scientific">Pannus brasiliensis CCIBt3594</name>
    <dbReference type="NCBI Taxonomy" id="1427578"/>
    <lineage>
        <taxon>Bacteria</taxon>
        <taxon>Bacillati</taxon>
        <taxon>Cyanobacteriota</taxon>
        <taxon>Cyanophyceae</taxon>
        <taxon>Oscillatoriophycideae</taxon>
        <taxon>Chroococcales</taxon>
        <taxon>Microcystaceae</taxon>
        <taxon>Pannus</taxon>
    </lineage>
</organism>
<dbReference type="Pfam" id="PF13439">
    <property type="entry name" value="Glyco_transf_4"/>
    <property type="match status" value="1"/>
</dbReference>
<dbReference type="InterPro" id="IPR028098">
    <property type="entry name" value="Glyco_trans_4-like_N"/>
</dbReference>
<gene>
    <name evidence="3" type="ORF">V0288_02250</name>
</gene>
<protein>
    <submittedName>
        <fullName evidence="3">Glycosyltransferase family 4 protein</fullName>
        <ecNumber evidence="3">2.4.-.-</ecNumber>
    </submittedName>
</protein>
<comment type="caution">
    <text evidence="3">The sequence shown here is derived from an EMBL/GenBank/DDBJ whole genome shotgun (WGS) entry which is preliminary data.</text>
</comment>
<dbReference type="Proteomes" id="UP001328733">
    <property type="component" value="Unassembled WGS sequence"/>
</dbReference>
<dbReference type="Gene3D" id="3.40.50.2000">
    <property type="entry name" value="Glycogen Phosphorylase B"/>
    <property type="match status" value="2"/>
</dbReference>
<keyword evidence="3" id="KW-0328">Glycosyltransferase</keyword>
<reference evidence="3 4" key="1">
    <citation type="submission" date="2024-01" db="EMBL/GenBank/DDBJ databases">
        <title>Genomic insights into the taxonomy and metabolism of the cyanobacterium Pannus brasiliensis CCIBt3594.</title>
        <authorList>
            <person name="Machado M."/>
            <person name="Botero N.B."/>
            <person name="Andreote A.P.D."/>
            <person name="Feitosa A.M.T."/>
            <person name="Popin R."/>
            <person name="Sivonen K."/>
            <person name="Fiore M.F."/>
        </authorList>
    </citation>
    <scope>NUCLEOTIDE SEQUENCE [LARGE SCALE GENOMIC DNA]</scope>
    <source>
        <strain evidence="3 4">CCIBt3594</strain>
    </source>
</reference>
<keyword evidence="3" id="KW-0808">Transferase</keyword>
<evidence type="ECO:0000313" key="3">
    <source>
        <dbReference type="EMBL" id="MEG3435928.1"/>
    </source>
</evidence>
<feature type="domain" description="Glycosyltransferase subfamily 4-like N-terminal" evidence="2">
    <location>
        <begin position="22"/>
        <end position="185"/>
    </location>
</feature>
<proteinExistence type="predicted"/>
<dbReference type="Pfam" id="PF00534">
    <property type="entry name" value="Glycos_transf_1"/>
    <property type="match status" value="1"/>
</dbReference>
<name>A0AAW9QFQ8_9CHRO</name>
<evidence type="ECO:0000259" key="1">
    <source>
        <dbReference type="Pfam" id="PF00534"/>
    </source>
</evidence>
<dbReference type="RefSeq" id="WP_332863380.1">
    <property type="nucleotide sequence ID" value="NZ_JBAFSM010000003.1"/>
</dbReference>
<evidence type="ECO:0000259" key="2">
    <source>
        <dbReference type="Pfam" id="PF13439"/>
    </source>
</evidence>
<dbReference type="PANTHER" id="PTHR45947:SF13">
    <property type="entry name" value="TRANSFERASE"/>
    <property type="match status" value="1"/>
</dbReference>
<dbReference type="CDD" id="cd03801">
    <property type="entry name" value="GT4_PimA-like"/>
    <property type="match status" value="1"/>
</dbReference>
<dbReference type="InterPro" id="IPR001296">
    <property type="entry name" value="Glyco_trans_1"/>
</dbReference>
<dbReference type="PANTHER" id="PTHR45947">
    <property type="entry name" value="SULFOQUINOVOSYL TRANSFERASE SQD2"/>
    <property type="match status" value="1"/>
</dbReference>
<dbReference type="InterPro" id="IPR050194">
    <property type="entry name" value="Glycosyltransferase_grp1"/>
</dbReference>
<dbReference type="AlphaFoldDB" id="A0AAW9QFQ8"/>
<dbReference type="EC" id="2.4.-.-" evidence="3"/>
<dbReference type="SUPFAM" id="SSF53756">
    <property type="entry name" value="UDP-Glycosyltransferase/glycogen phosphorylase"/>
    <property type="match status" value="1"/>
</dbReference>
<keyword evidence="4" id="KW-1185">Reference proteome</keyword>
<feature type="domain" description="Glycosyl transferase family 1" evidence="1">
    <location>
        <begin position="192"/>
        <end position="362"/>
    </location>
</feature>
<sequence length="385" mass="42998">MNDLPSAARISCIGIGWFPRSPGGLDRYVYELTHHLAREGDAVELCGVGLPDTPLDTPVKLTDLAAPDRPLWQRYRSARANFRPVSGRVDAINAHFALYSFPLLDEFPREIPVTFTFHGPWALESQREGAGRLEVLVKEWIERAVYRHCDRFLVLSKAFGAILHERYRVPARKIHVIPGGVDTDRFRLDRSREQARQLLNWPLDRYILFTPRRLVRRMGLDTLLNALAGMRARYPDLWLAIAGKGPARADLERQTRELSLENHVRFLGYVPEEQLSIAYQAADLTVLPSQSLEGFGLVLVESLACGTPVLCTPIGGMPEVIAGFSPESITVSASATAIAARLTAFLDGEIALPSRESCREHAVANFSWTNIAPRVRQVLLAPKFS</sequence>
<accession>A0AAW9QFQ8</accession>
<evidence type="ECO:0000313" key="4">
    <source>
        <dbReference type="Proteomes" id="UP001328733"/>
    </source>
</evidence>
<dbReference type="GO" id="GO:0016757">
    <property type="term" value="F:glycosyltransferase activity"/>
    <property type="evidence" value="ECO:0007669"/>
    <property type="project" value="UniProtKB-KW"/>
</dbReference>
<dbReference type="EMBL" id="JBAFSM010000003">
    <property type="protein sequence ID" value="MEG3435928.1"/>
    <property type="molecule type" value="Genomic_DNA"/>
</dbReference>